<dbReference type="EMBL" id="VCNI01000001">
    <property type="protein sequence ID" value="TMU57440.1"/>
    <property type="molecule type" value="Genomic_DNA"/>
</dbReference>
<gene>
    <name evidence="1" type="ORF">FGG15_07820</name>
</gene>
<name>A0ABY2WRS1_9FLAO</name>
<comment type="caution">
    <text evidence="1">The sequence shown here is derived from an EMBL/GenBank/DDBJ whole genome shotgun (WGS) entry which is preliminary data.</text>
</comment>
<keyword evidence="2" id="KW-1185">Reference proteome</keyword>
<dbReference type="RefSeq" id="WP_138834932.1">
    <property type="nucleotide sequence ID" value="NZ_VCNI01000001.1"/>
</dbReference>
<evidence type="ECO:0000313" key="1">
    <source>
        <dbReference type="EMBL" id="TMU57440.1"/>
    </source>
</evidence>
<accession>A0ABY2WRS1</accession>
<evidence type="ECO:0000313" key="2">
    <source>
        <dbReference type="Proteomes" id="UP000751614"/>
    </source>
</evidence>
<dbReference type="Proteomes" id="UP000751614">
    <property type="component" value="Unassembled WGS sequence"/>
</dbReference>
<reference evidence="1 2" key="1">
    <citation type="submission" date="2019-05" db="EMBL/GenBank/DDBJ databases">
        <title>Flagellimonas sp. AsT0115, sp. nov., isolated from a marine red algae, Asparagopsis taxiformis.</title>
        <authorList>
            <person name="Kim J."/>
            <person name="Jeong S.E."/>
            <person name="Jeon C.O."/>
        </authorList>
    </citation>
    <scope>NUCLEOTIDE SEQUENCE [LARGE SCALE GENOMIC DNA]</scope>
    <source>
        <strain evidence="1 2">AsT0115</strain>
    </source>
</reference>
<sequence length="91" mass="10698">MKFNWLISGTPDPATKKVCIDLEYRLRPRITKFLLSQFDGDHLLDFSKFHFDVDLKNEWVWISEDTPYDIIEKIKADFDRDINGSALFSVA</sequence>
<organism evidence="1 2">
    <name type="scientific">Flagellimonas algicola</name>
    <dbReference type="NCBI Taxonomy" id="2583815"/>
    <lineage>
        <taxon>Bacteria</taxon>
        <taxon>Pseudomonadati</taxon>
        <taxon>Bacteroidota</taxon>
        <taxon>Flavobacteriia</taxon>
        <taxon>Flavobacteriales</taxon>
        <taxon>Flavobacteriaceae</taxon>
        <taxon>Flagellimonas</taxon>
    </lineage>
</organism>
<protein>
    <submittedName>
        <fullName evidence="1">Uncharacterized protein</fullName>
    </submittedName>
</protein>
<proteinExistence type="predicted"/>